<dbReference type="Gene3D" id="3.30.565.10">
    <property type="entry name" value="Histidine kinase-like ATPase, C-terminal domain"/>
    <property type="match status" value="1"/>
</dbReference>
<comment type="caution">
    <text evidence="2">The sequence shown here is derived from an EMBL/GenBank/DDBJ whole genome shotgun (WGS) entry which is preliminary data.</text>
</comment>
<name>A0A813VWW8_9BILA</name>
<organism evidence="2 3">
    <name type="scientific">Brachionus calyciflorus</name>
    <dbReference type="NCBI Taxonomy" id="104777"/>
    <lineage>
        <taxon>Eukaryota</taxon>
        <taxon>Metazoa</taxon>
        <taxon>Spiralia</taxon>
        <taxon>Gnathifera</taxon>
        <taxon>Rotifera</taxon>
        <taxon>Eurotatoria</taxon>
        <taxon>Monogononta</taxon>
        <taxon>Pseudotrocha</taxon>
        <taxon>Ploima</taxon>
        <taxon>Brachionidae</taxon>
        <taxon>Brachionus</taxon>
    </lineage>
</organism>
<evidence type="ECO:0000313" key="2">
    <source>
        <dbReference type="EMBL" id="CAF0846247.1"/>
    </source>
</evidence>
<sequence length="4039" mass="474303">MSDFSLEIPHLTYYLKRILDRYPLGGQILKELLQNAEDSSASVVKFFIDYSEYPCEKLLHPGLAKFQGPALLAYNNSQFDEIDFQSIKNIEKSGKHDKPLKIGKFGLGFNSVYHLTDLPSIVSGNDLIIFDPHERYFKEYHSSRGIRFSYNNQEFKKSYFEKYSDQFEPYKHINFENDSKIDFKNEFKGTLFRFPLRNKDSSKDSELCSVSKEIDQTIYEDILTSFFNDLHLILIFLRRIETIQIFEIKNGKQVLIASTSINFEESSENLKTIRNDFMQRLFETVKISDKTMKENIFESDDLSFNYKLAIETKILNKDTGCYSNQVDKYLVSSYVKFKSSSEDLQKLAFKTATFPSCSVAYKLDDDNPLDKFKSSRYFCFLPMPDTIERCGLPLHIHGSFGLRDDRRDFKWLSSDAKEDDSAKWNELMVNEVLNMVLIQLINYAKSLIDSKSSVDFDLNNFYSLLPDLNNIGFNWKEKHLKTFLNNLILNRCSKWSNLNEIYLTNKMDEKIDQYLHDNDLEITSNFKDVIYDCFDQNRLSKIPIPQHVLKIFEEYNKIEKLNYIDDTLILDVLKDKTRFNYEKIREEQKVLLLNFLIQSIDNLDHLNGIELLPVKNGSWISLSSTTLYYFENPEELNLFVDKVNHVILDDSKINVISKFKLFNGLLETNDQRIIKFNKNNFAKLFEMSINSQGFINDFGWIENIWRYLSINFYDSLESLKNLHLLPYLCKNSSKIYLIPLKHPSNSLVKYFTIADQDESNLKLINFFVNNSFFGDNINELYGCIFLKYIPEAMKNHPRIKDYVTDFNTEGLIDCILIFNKCLELKNQHLKPLIQNSMDLKTKIVLMKALNQIKKTPSAEFLKILAYSIPIFKIFNKIDAFSTAHDSGFKKLSSNFDLTSLPLDPDLKIIDTKNCEKLAFILNFSNFPIEDIIIKSMEYHKKNEDSKSILCLIEWVVNNRSKKTENGQLIENFFKNTILKRQIFRNNSKIFKNLSEIYDPEEKFVKIFVPSEFHLSSEYNFYYQIFKPYLLRTIETKYFLEYVQKLENNKLGLSKQDFYEKSTFVFEYLNTLNENDKNKLIYSIQNYEWLPCANFLNLEWSKQIFYKGSELWDVKYQSLIRYTKPFYEPALISSSILKEKFLINTKTPSLKYVIENLSYISNNHTKTGFSDLEDIYQYFQNLILYSDGNINFLKSSLDSYFGSKPFVFDGNSNFYNSDKLIMHSELSDLSPFFIILRPNSFLKKFEILYSKVFRVKERLSLDILVDILKQIKICGNFDKLFIFPIYHLIEDKFQDELLNSPLRTEFILPVKTLNDSLDLEKIDKCVYLIENEELNPNDMVAYDETLAYKIQALNEKGFKICDQKISSKFLRKLGVQSSIEKLMGIENIGLESFGQHEKLTNRIKELLDGYKDGISIFKEAIQNADDAGATIVKICYDKRENNQWKNPFKLLDKGLINCQGPSLIFYNDAVFTDADFQNLIKLGGATKKDSKDKVGKFGLGFNTFYNITDLPCILSRDTLVLLDPNVKFMTNLIRNSFEPGKKLNLKSINRECFNNYCDQFKPYEGLFGCDIFSDNFNYNGTLIRLPLRNETSEISSHIYNKESEIEELLNILIKNSSSLLLFTQSVRTVEFYVIPNDSEAQDARLLIKFEKTPELYLKKHQVKSLPEKDEFTNETSILRACSKLSEYDFNLESAIILKNSVSVNNENFQLLSAKFKTQQVTENSFWLVVSSCNSNNIVKSDQILKNFLPCTGSALRLEKKVSGYVANFDIIGRTFCFLPLPIETGMKFHLNALFQVSRDRLNLFENSLDDKNSNQKHKWNEYLIEPLVQNFILMIKFCFELRNKSSDVLLTIANLWPIESKTKYFQEFEKCFYDTICSKKSQNLEIFPTVSSTSCTFTNYENALFLDFEFKSDEIQKTALDSFKLLLEDGKYLVQLPSKYLAIIKSRTNDHSKFINDYYLFKLIISNASRLDINDYVKLFRYYLLEKSFELSRETQYGTLIKSSKCIPTCKNNFKLIGDLIEPNSNLHFKNLFSIDDDLFPHEYLCEDNQSVNSLINLGLVHKYLKIDVVLTLAKKVAKLSDPFEKENFLRAKNLSENLCLYLCDYFKDPVADKENFPKGELSKTKWMFPKSKPDDWFIPWFVPYNRPYAPIELFSETHKDLIGSVRPLHDSKYSKFIEKQSRKEFLDIVIEQFVYIKQFYEKNGKHFTPEENKSYINYFNGFYIHLEKQSVDKTDKDIDEIFKKIKQKLPEKWIFCVDNSFEHRFLSENSFAFEVVNEYEPDLVKFPSSLQFGRNEYFFKKMGIKQNFTLDSLRLKLRDLAKKFGPNPLDKKSLSLCIKIANEINDSQLKEALEKKTFYLPDENGIMRKLIKLCYEPSVHMFLSDYEVYPVHPEIPSKKFGISSAKAKLINVIGQSFNFEIDKFGQKESLIDRIKDILKRYSSESCIFKELIQNADDAKATKISFILDTRNLNKEYTFDESFNELQGPALCCYSNSIFTEENLQGIISLGKGSKRDKLEETGRFGVGFNSVYHLTDAPQLLSNLEDYVLLDPLCKHFPNLELSNPGLRIKNARKSLQNDLFKDVFSGFQIPDFPLENSTMFRFSLRKSISHLSNSAFDVSKLKVLMNTFIKNFSYECLLFLKNITEISFYILSPSGQPKEINRTSMKLSDADRRIKSNFYQKANEFLAEESYFKIPVESINYKAIVESSNEKKEYLIFDQFGFDLTYNENYGIKIENFNSIKIGKYFPHATLAFDLDFFKNKSSESQTIKNFKIFNVLPLDDEKEKSPLNCHINAYWALQEENRARLFDFGLRQKNFEKEMADCLIDWNLGLINYIILPMYLKSVKHFKKKFEGANDNSFINGFFSFFPDLKKKDQSIKPYFETFGKKFYENIANIELVPILDHQNKIVWCKPNQLYFSDEFEKYIHSQVHLDNRSFKEIIDIIWNCNIKICQKSSLRNLFKENSGIELELIDANVIMNGLILFSANLIDKKLENTVFKDKLNFFLILKYCYIHNIRNLEGVPLLLKQDMTISFFSLTNKPLIHENPKIFKGQESLFLYEKFYEFFKGDDIWFRTINTTDLEKLIPCFISKEIFLSENTSIYLELDVKYKDDLLQVWDLIISTFQFNDLTKNQILQRLKPIENWNLIPVCYRNSNKTYLGPLRDVNSIIYPDYNKMYHLIKKIDFPVLNIPSDWSQNINDLMKKILIVLTRNDDFLSFLENHEKKYDQIFTQDSSSEFLIYFALQIEVKYEGNQKNLKFKLEDPNSRSQGHIRNFIRRIPIFKDFYNLIQSLNNQIVYLVNLDQASNEIKNFFKRKLPSDDNYLPEFLEFSKESNCVIIEYNDFYTNLYKYLEIEPTSIEHLYYVFFQWIIKIDDLKLLNFHVNLLKTIGLERLKKNIDLWNLLSELEFIKIGDNFYSPSEVYDSENRLYSIAFKDQLLPSEYNTYAWKSFLSELGLKRKYVKEDFAHIAHSLKKQFKEKPDLQLLNNNCRILFNEIFTLINSDKSNSSIISDIKDIRFIPHGLALQTCSIFNKIQDSLINYQELVCLSDSAPYELHGFTWLLKPILPEYISLNNNLLEFEEIGEIDKITYVENYFKIVDILSSDNNLKLNEIATLYITKLKDLIKLYMNKFQEMSGTEDIINLELMKEKNIFLVQNKQNKSYTFCSADKIFKKLNQHDQIDEFLYLLPNDYLKYSDLMDFLGVKENVSFEICHNILNHYSKSNQILNDLEYRNVLIAIKLLIFEECLNEENITESDLYFPNMKKEMKPLRSLYYVDKKYYENIIEKDDKIKSITLFEIGDLVQLMHKSMEKKDLNIMKASHSKSLSWDSIIDGRLYFKNFPNLAPKPLSDKLVETLKEDGKEKYLDDTLMSKLNSEDFIDGVLEAIECLNDNLNTKLPPNIRKKIRRSIQNIQVFRMDELQLKVSDSDNQENIFDNISKKVNIARLKSSDGKGIDYIIKSDFNNNFEINFYLTETIMIGIKKSFDSMTKFSDIETFKDLFSDKSSRFSFLLMNLLQNGSDNYKKIFLDYKHKSPADIV</sequence>
<feature type="domain" description="Sacsin/Nov" evidence="1">
    <location>
        <begin position="1395"/>
        <end position="1640"/>
    </location>
</feature>
<dbReference type="EMBL" id="CAJNOC010001223">
    <property type="protein sequence ID" value="CAF0846247.1"/>
    <property type="molecule type" value="Genomic_DNA"/>
</dbReference>
<dbReference type="Proteomes" id="UP000663879">
    <property type="component" value="Unassembled WGS sequence"/>
</dbReference>
<dbReference type="SUPFAM" id="SSF55874">
    <property type="entry name" value="ATPase domain of HSP90 chaperone/DNA topoisomerase II/histidine kinase"/>
    <property type="match status" value="3"/>
</dbReference>
<dbReference type="GO" id="GO:0030544">
    <property type="term" value="F:Hsp70 protein binding"/>
    <property type="evidence" value="ECO:0007669"/>
    <property type="project" value="TreeGrafter"/>
</dbReference>
<evidence type="ECO:0000259" key="1">
    <source>
        <dbReference type="Pfam" id="PF25794"/>
    </source>
</evidence>
<dbReference type="PANTHER" id="PTHR15600:SF42">
    <property type="entry name" value="SACSIN"/>
    <property type="match status" value="1"/>
</dbReference>
<dbReference type="InterPro" id="IPR052972">
    <property type="entry name" value="Sacsin_chaperone_reg"/>
</dbReference>
<keyword evidence="3" id="KW-1185">Reference proteome</keyword>
<dbReference type="PANTHER" id="PTHR15600">
    <property type="entry name" value="SACSIN"/>
    <property type="match status" value="1"/>
</dbReference>
<accession>A0A813VWW8</accession>
<dbReference type="InterPro" id="IPR036890">
    <property type="entry name" value="HATPase_C_sf"/>
</dbReference>
<dbReference type="NCBIfam" id="NF047352">
    <property type="entry name" value="P_loop_sacsin"/>
    <property type="match status" value="3"/>
</dbReference>
<dbReference type="OrthoDB" id="1262810at2759"/>
<feature type="domain" description="Sacsin/Nov" evidence="1">
    <location>
        <begin position="10"/>
        <end position="254"/>
    </location>
</feature>
<dbReference type="InterPro" id="IPR058210">
    <property type="entry name" value="SACS/Nov_dom"/>
</dbReference>
<proteinExistence type="predicted"/>
<protein>
    <recommendedName>
        <fullName evidence="1">Sacsin/Nov domain-containing protein</fullName>
    </recommendedName>
</protein>
<gene>
    <name evidence="2" type="ORF">OXX778_LOCUS8715</name>
</gene>
<dbReference type="Pfam" id="PF25794">
    <property type="entry name" value="SACS"/>
    <property type="match status" value="3"/>
</dbReference>
<feature type="domain" description="Sacsin/Nov" evidence="1">
    <location>
        <begin position="2427"/>
        <end position="2659"/>
    </location>
</feature>
<reference evidence="2" key="1">
    <citation type="submission" date="2021-02" db="EMBL/GenBank/DDBJ databases">
        <authorList>
            <person name="Nowell W R."/>
        </authorList>
    </citation>
    <scope>NUCLEOTIDE SEQUENCE</scope>
    <source>
        <strain evidence="2">Ploen Becks lab</strain>
    </source>
</reference>
<evidence type="ECO:0000313" key="3">
    <source>
        <dbReference type="Proteomes" id="UP000663879"/>
    </source>
</evidence>